<dbReference type="GO" id="GO:0080019">
    <property type="term" value="F:alcohol-forming very long-chain fatty acyl-CoA reductase activity"/>
    <property type="evidence" value="ECO:0007669"/>
    <property type="project" value="InterPro"/>
</dbReference>
<keyword evidence="1" id="KW-0521">NADP</keyword>
<sequence>REGVTIANKEPVPAWIDNLTGFNGVIAAISRGLIHTVRLNSRYALDLVPVDHLVNLTLAAAMSTAVGVKTSEDIMVYHCSSSEHPFKFQDLFKILVKATSRNPFNRMYWYPFIIYTRNPRAAAILDFLLHYIPCVLVDGALMVVGSKRK</sequence>
<keyword evidence="1" id="KW-0444">Lipid biosynthesis</keyword>
<feature type="non-terminal residue" evidence="3">
    <location>
        <position position="1"/>
    </location>
</feature>
<evidence type="ECO:0000313" key="4">
    <source>
        <dbReference type="Proteomes" id="UP000708208"/>
    </source>
</evidence>
<dbReference type="OrthoDB" id="429813at2759"/>
<dbReference type="AlphaFoldDB" id="A0A8J2LM60"/>
<dbReference type="InterPro" id="IPR013120">
    <property type="entry name" value="FAR_NAD-bd"/>
</dbReference>
<dbReference type="GO" id="GO:0005777">
    <property type="term" value="C:peroxisome"/>
    <property type="evidence" value="ECO:0007669"/>
    <property type="project" value="TreeGrafter"/>
</dbReference>
<organism evidence="3 4">
    <name type="scientific">Allacma fusca</name>
    <dbReference type="NCBI Taxonomy" id="39272"/>
    <lineage>
        <taxon>Eukaryota</taxon>
        <taxon>Metazoa</taxon>
        <taxon>Ecdysozoa</taxon>
        <taxon>Arthropoda</taxon>
        <taxon>Hexapoda</taxon>
        <taxon>Collembola</taxon>
        <taxon>Symphypleona</taxon>
        <taxon>Sminthuridae</taxon>
        <taxon>Allacma</taxon>
    </lineage>
</organism>
<comment type="function">
    <text evidence="1">Catalyzes the reduction of fatty acyl-CoA to fatty alcohols.</text>
</comment>
<dbReference type="PANTHER" id="PTHR11011:SF116">
    <property type="entry name" value="FATTY ACYL-COA REDUCTASE CG5065-RELATED"/>
    <property type="match status" value="1"/>
</dbReference>
<protein>
    <recommendedName>
        <fullName evidence="1">Fatty acyl-CoA reductase</fullName>
        <ecNumber evidence="1">1.2.1.84</ecNumber>
    </recommendedName>
</protein>
<name>A0A8J2LM60_9HEXA</name>
<accession>A0A8J2LM60</accession>
<dbReference type="InterPro" id="IPR026055">
    <property type="entry name" value="FAR"/>
</dbReference>
<evidence type="ECO:0000259" key="2">
    <source>
        <dbReference type="Pfam" id="PF07993"/>
    </source>
</evidence>
<comment type="similarity">
    <text evidence="1">Belongs to the fatty acyl-CoA reductase family.</text>
</comment>
<dbReference type="GO" id="GO:0102965">
    <property type="term" value="F:alcohol-forming long-chain fatty acyl-CoA reductase activity"/>
    <property type="evidence" value="ECO:0007669"/>
    <property type="project" value="UniProtKB-EC"/>
</dbReference>
<keyword evidence="1" id="KW-0443">Lipid metabolism</keyword>
<keyword evidence="4" id="KW-1185">Reference proteome</keyword>
<dbReference type="EMBL" id="CAJVCH010534108">
    <property type="protein sequence ID" value="CAG7824810.1"/>
    <property type="molecule type" value="Genomic_DNA"/>
</dbReference>
<comment type="caution">
    <text evidence="3">The sequence shown here is derived from an EMBL/GenBank/DDBJ whole genome shotgun (WGS) entry which is preliminary data.</text>
</comment>
<dbReference type="Proteomes" id="UP000708208">
    <property type="component" value="Unassembled WGS sequence"/>
</dbReference>
<dbReference type="GO" id="GO:0035336">
    <property type="term" value="P:long-chain fatty-acyl-CoA metabolic process"/>
    <property type="evidence" value="ECO:0007669"/>
    <property type="project" value="TreeGrafter"/>
</dbReference>
<dbReference type="EC" id="1.2.1.84" evidence="1"/>
<dbReference type="PANTHER" id="PTHR11011">
    <property type="entry name" value="MALE STERILITY PROTEIN 2-RELATED"/>
    <property type="match status" value="1"/>
</dbReference>
<evidence type="ECO:0000256" key="1">
    <source>
        <dbReference type="RuleBase" id="RU363097"/>
    </source>
</evidence>
<feature type="domain" description="Thioester reductase (TE)" evidence="2">
    <location>
        <begin position="6"/>
        <end position="56"/>
    </location>
</feature>
<comment type="catalytic activity">
    <reaction evidence="1">
        <text>a long-chain fatty acyl-CoA + 2 NADPH + 2 H(+) = a long-chain primary fatty alcohol + 2 NADP(+) + CoA</text>
        <dbReference type="Rhea" id="RHEA:52716"/>
        <dbReference type="ChEBI" id="CHEBI:15378"/>
        <dbReference type="ChEBI" id="CHEBI:57287"/>
        <dbReference type="ChEBI" id="CHEBI:57783"/>
        <dbReference type="ChEBI" id="CHEBI:58349"/>
        <dbReference type="ChEBI" id="CHEBI:77396"/>
        <dbReference type="ChEBI" id="CHEBI:83139"/>
        <dbReference type="EC" id="1.2.1.84"/>
    </reaction>
</comment>
<proteinExistence type="inferred from homology"/>
<reference evidence="3" key="1">
    <citation type="submission" date="2021-06" db="EMBL/GenBank/DDBJ databases">
        <authorList>
            <person name="Hodson N. C."/>
            <person name="Mongue J. A."/>
            <person name="Jaron S. K."/>
        </authorList>
    </citation>
    <scope>NUCLEOTIDE SEQUENCE</scope>
</reference>
<keyword evidence="1" id="KW-0560">Oxidoreductase</keyword>
<dbReference type="Pfam" id="PF07993">
    <property type="entry name" value="NAD_binding_4"/>
    <property type="match status" value="1"/>
</dbReference>
<gene>
    <name evidence="3" type="ORF">AFUS01_LOCUS34951</name>
</gene>
<evidence type="ECO:0000313" key="3">
    <source>
        <dbReference type="EMBL" id="CAG7824810.1"/>
    </source>
</evidence>